<dbReference type="Proteomes" id="UP000236319">
    <property type="component" value="Unassembled WGS sequence"/>
</dbReference>
<dbReference type="GO" id="GO:0006412">
    <property type="term" value="P:translation"/>
    <property type="evidence" value="ECO:0007669"/>
    <property type="project" value="InterPro"/>
</dbReference>
<dbReference type="Gene3D" id="1.10.287.310">
    <property type="match status" value="1"/>
</dbReference>
<name>A0A2H6K9B9_9APIC</name>
<dbReference type="OrthoDB" id="364954at2759"/>
<evidence type="ECO:0000256" key="1">
    <source>
        <dbReference type="ARBA" id="ARBA00009254"/>
    </source>
</evidence>
<keyword evidence="3" id="KW-0687">Ribonucleoprotein</keyword>
<dbReference type="GO" id="GO:0005840">
    <property type="term" value="C:ribosome"/>
    <property type="evidence" value="ECO:0007669"/>
    <property type="project" value="UniProtKB-KW"/>
</dbReference>
<dbReference type="VEuPathDB" id="PiroplasmaDB:BOVATA_010800"/>
<dbReference type="SUPFAM" id="SSF46561">
    <property type="entry name" value="Ribosomal protein L29 (L29p)"/>
    <property type="match status" value="1"/>
</dbReference>
<dbReference type="AlphaFoldDB" id="A0A2H6K9B9"/>
<comment type="similarity">
    <text evidence="1">Belongs to the universal ribosomal protein uL29 family.</text>
</comment>
<evidence type="ECO:0000313" key="5">
    <source>
        <dbReference type="Proteomes" id="UP000236319"/>
    </source>
</evidence>
<dbReference type="InterPro" id="IPR001854">
    <property type="entry name" value="Ribosomal_uL29"/>
</dbReference>
<proteinExistence type="inferred from homology"/>
<evidence type="ECO:0000256" key="2">
    <source>
        <dbReference type="ARBA" id="ARBA00022980"/>
    </source>
</evidence>
<comment type="caution">
    <text evidence="4">The sequence shown here is derived from an EMBL/GenBank/DDBJ whole genome shotgun (WGS) entry which is preliminary data.</text>
</comment>
<organism evidence="4 5">
    <name type="scientific">Babesia ovata</name>
    <dbReference type="NCBI Taxonomy" id="189622"/>
    <lineage>
        <taxon>Eukaryota</taxon>
        <taxon>Sar</taxon>
        <taxon>Alveolata</taxon>
        <taxon>Apicomplexa</taxon>
        <taxon>Aconoidasida</taxon>
        <taxon>Piroplasmida</taxon>
        <taxon>Babesiidae</taxon>
        <taxon>Babesia</taxon>
    </lineage>
</organism>
<dbReference type="Pfam" id="PF00831">
    <property type="entry name" value="Ribosomal_L29"/>
    <property type="match status" value="1"/>
</dbReference>
<dbReference type="EMBL" id="BDSA01000001">
    <property type="protein sequence ID" value="GBE59587.1"/>
    <property type="molecule type" value="Genomic_DNA"/>
</dbReference>
<dbReference type="GeneID" id="39873357"/>
<evidence type="ECO:0000256" key="3">
    <source>
        <dbReference type="ARBA" id="ARBA00023274"/>
    </source>
</evidence>
<sequence length="182" mass="20748">MFHTGCLPHSVSSFGFASRCEGCVRQRVAKRLESHRIPSSTVADSCFSFGGRSAVTHRNYWNFWSSLSSRTSIETVIHTGDCEDYDVNCVQYRKARFWRELSTPEIEEEIRKVRKVLAKINLYRKTKNPALRPSSLGNTRRTLAQLLFIRHERHLASLREAQGLKKHANVAGSSDETGNRHG</sequence>
<dbReference type="HAMAP" id="MF_00374">
    <property type="entry name" value="Ribosomal_uL29"/>
    <property type="match status" value="1"/>
</dbReference>
<dbReference type="GO" id="GO:0003735">
    <property type="term" value="F:structural constituent of ribosome"/>
    <property type="evidence" value="ECO:0007669"/>
    <property type="project" value="InterPro"/>
</dbReference>
<reference evidence="4 5" key="1">
    <citation type="journal article" date="2017" name="BMC Genomics">
        <title>Whole-genome assembly of Babesia ovata and comparative genomics between closely related pathogens.</title>
        <authorList>
            <person name="Yamagishi J."/>
            <person name="Asada M."/>
            <person name="Hakimi H."/>
            <person name="Tanaka T.Q."/>
            <person name="Sugimoto C."/>
            <person name="Kawazu S."/>
        </authorList>
    </citation>
    <scope>NUCLEOTIDE SEQUENCE [LARGE SCALE GENOMIC DNA]</scope>
    <source>
        <strain evidence="4 5">Miyake</strain>
    </source>
</reference>
<keyword evidence="5" id="KW-1185">Reference proteome</keyword>
<dbReference type="GO" id="GO:1990904">
    <property type="term" value="C:ribonucleoprotein complex"/>
    <property type="evidence" value="ECO:0007669"/>
    <property type="project" value="UniProtKB-KW"/>
</dbReference>
<accession>A0A2H6K9B9</accession>
<gene>
    <name evidence="4" type="ORF">BOVATA_010800</name>
</gene>
<dbReference type="NCBIfam" id="TIGR00012">
    <property type="entry name" value="L29"/>
    <property type="match status" value="1"/>
</dbReference>
<evidence type="ECO:0000313" key="4">
    <source>
        <dbReference type="EMBL" id="GBE59587.1"/>
    </source>
</evidence>
<dbReference type="InterPro" id="IPR036049">
    <property type="entry name" value="Ribosomal_uL29_sf"/>
</dbReference>
<dbReference type="RefSeq" id="XP_028865830.1">
    <property type="nucleotide sequence ID" value="XM_029009997.1"/>
</dbReference>
<keyword evidence="2" id="KW-0689">Ribosomal protein</keyword>
<protein>
    <submittedName>
        <fullName evidence="4">Ribosomal RPL29</fullName>
    </submittedName>
</protein>